<evidence type="ECO:0000256" key="1">
    <source>
        <dbReference type="ARBA" id="ARBA00006226"/>
    </source>
</evidence>
<evidence type="ECO:0000256" key="2">
    <source>
        <dbReference type="ARBA" id="ARBA00022649"/>
    </source>
</evidence>
<keyword evidence="4" id="KW-1185">Reference proteome</keyword>
<comment type="similarity">
    <text evidence="1">Belongs to the RelE toxin family.</text>
</comment>
<dbReference type="InterPro" id="IPR051803">
    <property type="entry name" value="TA_system_RelE-like_toxin"/>
</dbReference>
<accession>A0A1G7TQC7</accession>
<name>A0A1G7TQC7_9HYPH</name>
<protein>
    <submittedName>
        <fullName evidence="3">Plasmid stabilization system protein ParE</fullName>
    </submittedName>
</protein>
<dbReference type="PANTHER" id="PTHR33755">
    <property type="entry name" value="TOXIN PARE1-RELATED"/>
    <property type="match status" value="1"/>
</dbReference>
<dbReference type="RefSeq" id="WP_090592966.1">
    <property type="nucleotide sequence ID" value="NZ_FNCS01000002.1"/>
</dbReference>
<dbReference type="EMBL" id="FNCS01000002">
    <property type="protein sequence ID" value="SDG36849.1"/>
    <property type="molecule type" value="Genomic_DNA"/>
</dbReference>
<dbReference type="OrthoDB" id="595470at2"/>
<gene>
    <name evidence="3" type="ORF">SAMN04487974_102243</name>
</gene>
<dbReference type="InterPro" id="IPR007712">
    <property type="entry name" value="RelE/ParE_toxin"/>
</dbReference>
<dbReference type="Pfam" id="PF05016">
    <property type="entry name" value="ParE_toxin"/>
    <property type="match status" value="1"/>
</dbReference>
<evidence type="ECO:0000313" key="3">
    <source>
        <dbReference type="EMBL" id="SDG36849.1"/>
    </source>
</evidence>
<reference evidence="3 4" key="1">
    <citation type="submission" date="2016-10" db="EMBL/GenBank/DDBJ databases">
        <authorList>
            <person name="de Groot N.N."/>
        </authorList>
    </citation>
    <scope>NUCLEOTIDE SEQUENCE [LARGE SCALE GENOMIC DNA]</scope>
    <source>
        <strain evidence="3 4">CGMCC 1.10267</strain>
    </source>
</reference>
<dbReference type="Proteomes" id="UP000199495">
    <property type="component" value="Unassembled WGS sequence"/>
</dbReference>
<evidence type="ECO:0000313" key="4">
    <source>
        <dbReference type="Proteomes" id="UP000199495"/>
    </source>
</evidence>
<dbReference type="InterPro" id="IPR035093">
    <property type="entry name" value="RelE/ParE_toxin_dom_sf"/>
</dbReference>
<organism evidence="3 4">
    <name type="scientific">Pelagibacterium luteolum</name>
    <dbReference type="NCBI Taxonomy" id="440168"/>
    <lineage>
        <taxon>Bacteria</taxon>
        <taxon>Pseudomonadati</taxon>
        <taxon>Pseudomonadota</taxon>
        <taxon>Alphaproteobacteria</taxon>
        <taxon>Hyphomicrobiales</taxon>
        <taxon>Devosiaceae</taxon>
        <taxon>Pelagibacterium</taxon>
    </lineage>
</organism>
<proteinExistence type="inferred from homology"/>
<dbReference type="Gene3D" id="3.30.2310.20">
    <property type="entry name" value="RelE-like"/>
    <property type="match status" value="1"/>
</dbReference>
<sequence>MRTTRWTNAAQADLRGVIAYIATDNSYHAQTVKDRIQTAADGLARYNTGRPSRFPNTYEKLVSGLPYILVYRVEKSTIVVLRLIHTAQSYPPR</sequence>
<dbReference type="STRING" id="440168.SAMN04487974_102243"/>
<keyword evidence="2" id="KW-1277">Toxin-antitoxin system</keyword>
<dbReference type="PANTHER" id="PTHR33755:SF6">
    <property type="entry name" value="PLASMID STABILIZATION SYSTEM PROTEIN"/>
    <property type="match status" value="1"/>
</dbReference>
<dbReference type="AlphaFoldDB" id="A0A1G7TQC7"/>